<evidence type="ECO:0000259" key="12">
    <source>
        <dbReference type="PROSITE" id="PS50075"/>
    </source>
</evidence>
<dbReference type="Gene3D" id="3.40.47.10">
    <property type="match status" value="1"/>
</dbReference>
<dbReference type="PROSITE" id="PS52019">
    <property type="entry name" value="PKS_MFAS_DH"/>
    <property type="match status" value="1"/>
</dbReference>
<comment type="similarity">
    <text evidence="2">Belongs to the PheA/TfdB FAD monooxygenase family.</text>
</comment>
<feature type="active site" description="Proton acceptor; for dehydratase activity" evidence="10">
    <location>
        <position position="1300"/>
    </location>
</feature>
<feature type="domain" description="PKS/mFAS DH" evidence="14">
    <location>
        <begin position="1260"/>
        <end position="1563"/>
    </location>
</feature>
<dbReference type="InterPro" id="IPR014030">
    <property type="entry name" value="Ketoacyl_synth_N"/>
</dbReference>
<dbReference type="VEuPathDB" id="FungiDB:EYZ11_006270"/>
<dbReference type="Pfam" id="PF00975">
    <property type="entry name" value="Thioesterase"/>
    <property type="match status" value="1"/>
</dbReference>
<dbReference type="InterPro" id="IPR036249">
    <property type="entry name" value="Thioredoxin-like_sf"/>
</dbReference>
<dbReference type="Pfam" id="PF07976">
    <property type="entry name" value="Phe_hydrox_dim"/>
    <property type="match status" value="1"/>
</dbReference>
<dbReference type="SUPFAM" id="SSF52151">
    <property type="entry name" value="FabD/lysophospholipase-like"/>
    <property type="match status" value="1"/>
</dbReference>
<evidence type="ECO:0000256" key="5">
    <source>
        <dbReference type="ARBA" id="ARBA00022630"/>
    </source>
</evidence>
<dbReference type="InterPro" id="IPR016036">
    <property type="entry name" value="Malonyl_transacylase_ACP-bd"/>
</dbReference>
<dbReference type="InterPro" id="IPR049900">
    <property type="entry name" value="PKS_mFAS_DH"/>
</dbReference>
<proteinExistence type="inferred from homology"/>
<name>A0A5M9MZD3_9EURO</name>
<dbReference type="Gene3D" id="3.30.70.3290">
    <property type="match status" value="1"/>
</dbReference>
<dbReference type="InterPro" id="IPR029058">
    <property type="entry name" value="AB_hydrolase_fold"/>
</dbReference>
<feature type="active site" description="Proton donor; for dehydratase activity" evidence="10">
    <location>
        <position position="1477"/>
    </location>
</feature>
<dbReference type="Gene3D" id="3.30.9.10">
    <property type="entry name" value="D-Amino Acid Oxidase, subunit A, domain 2"/>
    <property type="match status" value="1"/>
</dbReference>
<feature type="region of interest" description="Disordered" evidence="11">
    <location>
        <begin position="2607"/>
        <end position="2638"/>
    </location>
</feature>
<dbReference type="InterPro" id="IPR018201">
    <property type="entry name" value="Ketoacyl_synth_AS"/>
</dbReference>
<dbReference type="GO" id="GO:0031177">
    <property type="term" value="F:phosphopantetheine binding"/>
    <property type="evidence" value="ECO:0007669"/>
    <property type="project" value="InterPro"/>
</dbReference>
<dbReference type="InterPro" id="IPR020841">
    <property type="entry name" value="PKS_Beta-ketoAc_synthase_dom"/>
</dbReference>
<dbReference type="PROSITE" id="PS52004">
    <property type="entry name" value="KS3_2"/>
    <property type="match status" value="1"/>
</dbReference>
<dbReference type="GeneID" id="54326084"/>
<dbReference type="Pfam" id="PF00550">
    <property type="entry name" value="PP-binding"/>
    <property type="match status" value="2"/>
</dbReference>
<dbReference type="InterPro" id="IPR038220">
    <property type="entry name" value="PHOX_C_sf"/>
</dbReference>
<dbReference type="SMART" id="SM00823">
    <property type="entry name" value="PKS_PP"/>
    <property type="match status" value="2"/>
</dbReference>
<keyword evidence="5" id="KW-0285">Flavoprotein</keyword>
<keyword evidence="4" id="KW-0597">Phosphoprotein</keyword>
<dbReference type="InterPro" id="IPR042104">
    <property type="entry name" value="PKS_dehydratase_sf"/>
</dbReference>
<keyword evidence="8" id="KW-0560">Oxidoreductase</keyword>
<dbReference type="PANTHER" id="PTHR43775">
    <property type="entry name" value="FATTY ACID SYNTHASE"/>
    <property type="match status" value="1"/>
</dbReference>
<evidence type="ECO:0000256" key="9">
    <source>
        <dbReference type="ARBA" id="ARBA00023268"/>
    </source>
</evidence>
<dbReference type="OrthoDB" id="329835at2759"/>
<dbReference type="PROSITE" id="PS00606">
    <property type="entry name" value="KS3_1"/>
    <property type="match status" value="1"/>
</dbReference>
<dbReference type="Pfam" id="PF22621">
    <property type="entry name" value="CurL-like_PKS_C"/>
    <property type="match status" value="1"/>
</dbReference>
<comment type="caution">
    <text evidence="15">The sequence shown here is derived from an EMBL/GenBank/DDBJ whole genome shotgun (WGS) entry which is preliminary data.</text>
</comment>
<dbReference type="InterPro" id="IPR009081">
    <property type="entry name" value="PP-bd_ACP"/>
</dbReference>
<dbReference type="InterPro" id="IPR016035">
    <property type="entry name" value="Acyl_Trfase/lysoPLipase"/>
</dbReference>
<dbReference type="SUPFAM" id="SSF52833">
    <property type="entry name" value="Thioredoxin-like"/>
    <property type="match status" value="1"/>
</dbReference>
<keyword evidence="3" id="KW-0596">Phosphopantetheine</keyword>
<dbReference type="GO" id="GO:0004315">
    <property type="term" value="F:3-oxoacyl-[acyl-carrier-protein] synthase activity"/>
    <property type="evidence" value="ECO:0007669"/>
    <property type="project" value="InterPro"/>
</dbReference>
<dbReference type="InterPro" id="IPR001031">
    <property type="entry name" value="Thioesterase"/>
</dbReference>
<dbReference type="InterPro" id="IPR006162">
    <property type="entry name" value="Ppantetheine_attach_site"/>
</dbReference>
<dbReference type="Gene3D" id="3.50.50.60">
    <property type="entry name" value="FAD/NAD(P)-binding domain"/>
    <property type="match status" value="1"/>
</dbReference>
<dbReference type="Pfam" id="PF02801">
    <property type="entry name" value="Ketoacyl-synt_C"/>
    <property type="match status" value="1"/>
</dbReference>
<evidence type="ECO:0000313" key="15">
    <source>
        <dbReference type="EMBL" id="KAA8650694.1"/>
    </source>
</evidence>
<dbReference type="Pfam" id="PF01494">
    <property type="entry name" value="FAD_binding_3"/>
    <property type="match status" value="1"/>
</dbReference>
<feature type="compositionally biased region" description="Basic and acidic residues" evidence="11">
    <location>
        <begin position="2628"/>
        <end position="2637"/>
    </location>
</feature>
<dbReference type="Gene3D" id="3.40.366.10">
    <property type="entry name" value="Malonyl-Coenzyme A Acyl Carrier Protein, domain 2"/>
    <property type="match status" value="3"/>
</dbReference>
<evidence type="ECO:0000256" key="3">
    <source>
        <dbReference type="ARBA" id="ARBA00022450"/>
    </source>
</evidence>
<dbReference type="PANTHER" id="PTHR43775:SF21">
    <property type="entry name" value="NON-REDUCING POLYKETIDE SYNTHASE AUSA-RELATED"/>
    <property type="match status" value="1"/>
</dbReference>
<protein>
    <submittedName>
        <fullName evidence="15">Type I Polyketide synthases (Type I PKS)</fullName>
    </submittedName>
</protein>
<dbReference type="SUPFAM" id="SSF47336">
    <property type="entry name" value="ACP-like"/>
    <property type="match status" value="2"/>
</dbReference>
<evidence type="ECO:0000256" key="7">
    <source>
        <dbReference type="ARBA" id="ARBA00022827"/>
    </source>
</evidence>
<dbReference type="GO" id="GO:0004312">
    <property type="term" value="F:fatty acid synthase activity"/>
    <property type="evidence" value="ECO:0007669"/>
    <property type="project" value="TreeGrafter"/>
</dbReference>
<dbReference type="Gene3D" id="3.40.50.1820">
    <property type="entry name" value="alpha/beta hydrolase"/>
    <property type="match status" value="1"/>
</dbReference>
<dbReference type="GO" id="GO:0071949">
    <property type="term" value="F:FAD binding"/>
    <property type="evidence" value="ECO:0007669"/>
    <property type="project" value="InterPro"/>
</dbReference>
<dbReference type="InterPro" id="IPR001227">
    <property type="entry name" value="Ac_transferase_dom_sf"/>
</dbReference>
<dbReference type="Gene3D" id="3.10.129.110">
    <property type="entry name" value="Polyketide synthase dehydratase"/>
    <property type="match status" value="1"/>
</dbReference>
<evidence type="ECO:0000313" key="16">
    <source>
        <dbReference type="Proteomes" id="UP000324241"/>
    </source>
</evidence>
<feature type="compositionally biased region" description="Low complexity" evidence="11">
    <location>
        <begin position="1585"/>
        <end position="1596"/>
    </location>
</feature>
<dbReference type="SMART" id="SM00825">
    <property type="entry name" value="PKS_KS"/>
    <property type="match status" value="1"/>
</dbReference>
<dbReference type="EMBL" id="QUQM01000001">
    <property type="protein sequence ID" value="KAA8650694.1"/>
    <property type="molecule type" value="Genomic_DNA"/>
</dbReference>
<dbReference type="Pfam" id="PF16073">
    <property type="entry name" value="SAT"/>
    <property type="match status" value="1"/>
</dbReference>
<dbReference type="Pfam" id="PF21089">
    <property type="entry name" value="PKS_DH_N"/>
    <property type="match status" value="1"/>
</dbReference>
<evidence type="ECO:0000256" key="1">
    <source>
        <dbReference type="ARBA" id="ARBA00005179"/>
    </source>
</evidence>
<feature type="compositionally biased region" description="Basic and acidic residues" evidence="11">
    <location>
        <begin position="1707"/>
        <end position="1723"/>
    </location>
</feature>
<dbReference type="InterPro" id="IPR012941">
    <property type="entry name" value="Phe_hydrox_C_dim_dom"/>
</dbReference>
<dbReference type="SMART" id="SM00827">
    <property type="entry name" value="PKS_AT"/>
    <property type="match status" value="1"/>
</dbReference>
<dbReference type="Pfam" id="PF00698">
    <property type="entry name" value="Acyl_transf_1"/>
    <property type="match status" value="1"/>
</dbReference>
<keyword evidence="7" id="KW-0274">FAD</keyword>
<dbReference type="Proteomes" id="UP000324241">
    <property type="component" value="Unassembled WGS sequence"/>
</dbReference>
<dbReference type="NCBIfam" id="TIGR04532">
    <property type="entry name" value="PT_fungal_PKS"/>
    <property type="match status" value="1"/>
</dbReference>
<dbReference type="InterPro" id="IPR016039">
    <property type="entry name" value="Thiolase-like"/>
</dbReference>
<dbReference type="InterPro" id="IPR014031">
    <property type="entry name" value="Ketoacyl_synth_C"/>
</dbReference>
<feature type="region of interest" description="Disordered" evidence="11">
    <location>
        <begin position="2085"/>
        <end position="2114"/>
    </location>
</feature>
<organism evidence="15 16">
    <name type="scientific">Aspergillus tanneri</name>
    <dbReference type="NCBI Taxonomy" id="1220188"/>
    <lineage>
        <taxon>Eukaryota</taxon>
        <taxon>Fungi</taxon>
        <taxon>Dikarya</taxon>
        <taxon>Ascomycota</taxon>
        <taxon>Pezizomycotina</taxon>
        <taxon>Eurotiomycetes</taxon>
        <taxon>Eurotiomycetidae</taxon>
        <taxon>Eurotiales</taxon>
        <taxon>Aspergillaceae</taxon>
        <taxon>Aspergillus</taxon>
        <taxon>Aspergillus subgen. Circumdati</taxon>
    </lineage>
</organism>
<dbReference type="InterPro" id="IPR036736">
    <property type="entry name" value="ACP-like_sf"/>
</dbReference>
<dbReference type="InterPro" id="IPR032088">
    <property type="entry name" value="SAT"/>
</dbReference>
<feature type="region of interest" description="Disordered" evidence="11">
    <location>
        <begin position="1685"/>
        <end position="1723"/>
    </location>
</feature>
<dbReference type="InterPro" id="IPR049551">
    <property type="entry name" value="PKS_DH_C"/>
</dbReference>
<gene>
    <name evidence="15" type="ORF">ATNIH1004_003382</name>
</gene>
<dbReference type="Pfam" id="PF00109">
    <property type="entry name" value="ketoacyl-synt"/>
    <property type="match status" value="1"/>
</dbReference>
<dbReference type="GO" id="GO:0016491">
    <property type="term" value="F:oxidoreductase activity"/>
    <property type="evidence" value="ECO:0007669"/>
    <property type="project" value="UniProtKB-KW"/>
</dbReference>
<feature type="region of interest" description="C-terminal hotdog fold" evidence="10">
    <location>
        <begin position="1418"/>
        <end position="1563"/>
    </location>
</feature>
<dbReference type="SUPFAM" id="SSF53901">
    <property type="entry name" value="Thiolase-like"/>
    <property type="match status" value="1"/>
</dbReference>
<evidence type="ECO:0000259" key="13">
    <source>
        <dbReference type="PROSITE" id="PS52004"/>
    </source>
</evidence>
<dbReference type="GO" id="GO:0006633">
    <property type="term" value="P:fatty acid biosynthetic process"/>
    <property type="evidence" value="ECO:0007669"/>
    <property type="project" value="InterPro"/>
</dbReference>
<dbReference type="SUPFAM" id="SSF55048">
    <property type="entry name" value="Probable ACP-binding domain of malonyl-CoA ACP transacylase"/>
    <property type="match status" value="1"/>
</dbReference>
<dbReference type="InterPro" id="IPR002938">
    <property type="entry name" value="FAD-bd"/>
</dbReference>
<keyword evidence="6" id="KW-0808">Transferase</keyword>
<dbReference type="PROSITE" id="PS00012">
    <property type="entry name" value="PHOSPHOPANTETHEINE"/>
    <property type="match status" value="2"/>
</dbReference>
<dbReference type="SUPFAM" id="SSF54373">
    <property type="entry name" value="FAD-linked reductases, C-terminal domain"/>
    <property type="match status" value="1"/>
</dbReference>
<evidence type="ECO:0000256" key="10">
    <source>
        <dbReference type="PROSITE-ProRule" id="PRU01363"/>
    </source>
</evidence>
<evidence type="ECO:0000259" key="14">
    <source>
        <dbReference type="PROSITE" id="PS52019"/>
    </source>
</evidence>
<dbReference type="GO" id="GO:0044550">
    <property type="term" value="P:secondary metabolite biosynthetic process"/>
    <property type="evidence" value="ECO:0007669"/>
    <property type="project" value="TreeGrafter"/>
</dbReference>
<feature type="domain" description="Carrier" evidence="12">
    <location>
        <begin position="1612"/>
        <end position="1687"/>
    </location>
</feature>
<feature type="region of interest" description="Disordered" evidence="11">
    <location>
        <begin position="1585"/>
        <end position="1610"/>
    </location>
</feature>
<dbReference type="VEuPathDB" id="FungiDB:EYZ11_006257"/>
<feature type="domain" description="Carrier" evidence="12">
    <location>
        <begin position="1717"/>
        <end position="1794"/>
    </location>
</feature>
<dbReference type="PROSITE" id="PS50075">
    <property type="entry name" value="CARRIER"/>
    <property type="match status" value="2"/>
</dbReference>
<evidence type="ECO:0000256" key="8">
    <source>
        <dbReference type="ARBA" id="ARBA00023002"/>
    </source>
</evidence>
<dbReference type="Gene3D" id="3.40.30.20">
    <property type="match status" value="1"/>
</dbReference>
<dbReference type="PRINTS" id="PR00420">
    <property type="entry name" value="RNGMNOXGNASE"/>
</dbReference>
<dbReference type="Pfam" id="PF14765">
    <property type="entry name" value="PS-DH"/>
    <property type="match status" value="1"/>
</dbReference>
<dbReference type="SUPFAM" id="SSF53474">
    <property type="entry name" value="alpha/beta-Hydrolases"/>
    <property type="match status" value="1"/>
</dbReference>
<dbReference type="InterPro" id="IPR020806">
    <property type="entry name" value="PKS_PP-bd"/>
</dbReference>
<dbReference type="InterPro" id="IPR014043">
    <property type="entry name" value="Acyl_transferase_dom"/>
</dbReference>
<feature type="compositionally biased region" description="Polar residues" evidence="11">
    <location>
        <begin position="1597"/>
        <end position="1606"/>
    </location>
</feature>
<keyword evidence="9" id="KW-0511">Multifunctional enzyme</keyword>
<reference evidence="15 16" key="1">
    <citation type="submission" date="2019-08" db="EMBL/GenBank/DDBJ databases">
        <title>The genome sequence of a newly discovered highly antifungal drug resistant Aspergillus species, Aspergillus tanneri NIH 1004.</title>
        <authorList>
            <person name="Mounaud S."/>
            <person name="Singh I."/>
            <person name="Joardar V."/>
            <person name="Pakala S."/>
            <person name="Pakala S."/>
            <person name="Venepally P."/>
            <person name="Chung J.K."/>
            <person name="Losada L."/>
            <person name="Nierman W.C."/>
        </authorList>
    </citation>
    <scope>NUCLEOTIDE SEQUENCE [LARGE SCALE GENOMIC DNA]</scope>
    <source>
        <strain evidence="15 16">NIH1004</strain>
    </source>
</reference>
<sequence>MGDKLNSTPGIHRVAFFGGQGSRAVFSQETSNTAIRHVRRSHTAGKVLASCYNAFLQELVNAREQEHGQNSVLIELAELTSCESLLSPPTTQHSNPIIQGVTLLIHQLLSYLNHVEACAASPEPQLSLQEIMNKWDEVMGFCSGVIPALVIATSTSIEDFIRSSDHAVRLAFWIGYRVALFCEDRAGPQWRARPWSIAVSGLKEEDVVQFNSKDGNGAVCFSARINPDIITVTGTPSALDQFKDFAQGNGEPIPVHGWYHGGDTTKSVVQMVLQDITRRSISFPARPSVYIPVRSTVDGSPMTLTGEVTLAETAVRIILTHSLNWQLTWESLYFRALRTEVHAFGPHSRSFFGTRWKNTRVVDHSLPGIPKTPPADIAIVGMSVNFPSANNKEALWNNLEKGVNTVQTIPETRFKISEYTSDDPDGKPGLRSIYGNFVEKPWAFDHAFFDISPREARSMDPQQKLLLQAALHALDDAGYVPDSTPSFQKDSFGCYVGIATGDYVDNLRDDIDVYYSTGTLRAFLSGRISYSFKFSGPSMVVDTACSASSIAIYQACQALTNGDCTAAIAGGANAIISPDMYMGLGRAHFLSPTGQCKAFDAGADGYCRSEGCGVFVLKRLSDALEENDRIYGVIRGIAVNQSANASSITRPHSETQAKLFRTALSRAGVDASSVDVVEAHGTGTQAGDAVEISSIQSVLGKVSRQRQNRVFITSIKGNIGHAEAASGAASLAKVLLMLKNHRIPPQVGLKKINPILADALATDMQITTEGANWKAPVDNLPRRAMINNFGAAGSNSAMIVEEAPSSYSHVTERSAYPFLISARTIRALKARVQAYRRSIEVSRSSLKLPDICYTATARRRRYEHMVSITCGNVDDLLAKLRDPMFTRTPSKGRPLIMVFSGQGGAYSGMGRELLTTSPLYQTCVDRCESLLEEMGFPSIRSMLVGDVSVEESDNTYLSQTGTFVLQYALASVWRAWGIEPQAVIGHSLGEYAAMVIAGIMSLADGLRLVATRATLIADLCAAKESGMMACNQSDQEMLRLISHHEDLSHLQVACQNTPHDSVIAGPIVELQVLAERCKQSGYKCKILAVPYGFHSAAMDPILEELHKVASLITYYSTKMRVGSTVYGEFLSSVVDSDYFVRQTSDTVRFAQLLQAITEDQELSSAVFLEIGPSSLTLPMVRNGVSEHEEHRFFSSLTSKLSAWESLSSAAVNLSSFFPNINWRAVFDGTGASVVDAPAYPLEQFENFVPYRETRLEISNEEATSARDTILDTGLLATKLRRQDKLFETPVECLAPYINGHVVGGVALCPASIYHEMAVEAASLNGVRPDQMIVITDLTFDNPLVYSVSPDDRIVQLRLEKEKPFQFSSYSPLQPDNSIIHCSGTLSLESIATTTKAFTRKTAMIQRQLSHLKLRREHFDTFNTNILYETIFTRVVRYAESYRSIRQLTVADTGLEGYGTFKLPIVHQKCVLSPAFIDTLLHSVGFMANNCAANSEVYICTKVESALILFHEVDQKDTFSIYCSLLNGDENVLIADSYALSSSGRLVAAVEGIHFKKLNLKAFHTHLSRYQTNLRLQLIADSSSTVSSASSDDSASTGESPLSTPPNTDDEAVSIAPLVTRAISKICGIDLGPSSASTLLSELGIDSLMAIEIGATLQKHLPMVQLDSSKIMEILTVGDLTREVEKLTGTRPQLPTEIRPKPSRRTSSRRDMVEKDKSNDNPDRSGIKLILAGVCGIPEFSLRADQPLGAYGVDSLLSMELRQALKKKLKVEISAEQLHGDLTVRELEDLIVRMRKPKDRCRDGLRNNIRPILLQKGDPDSVPLILFHDGSGSVAPYSKLKRVPFPLYGISSPSLTLKAPRITTLKEMAELYADAIRSTFDGPVVIGGWSFGGVLAFEIAQHLMSQVEGVIFIDSPSPIKHQPLPDAVIRYVLQDLDAGTHVVLRTQFTSYAVMLGEYRPSKIQTDIPFVLLQCEQTLNTTELCNVEYPWLENEAAQQESISEWNMLLHSKMHVLKIPGNHFEPFKLQNVTKVTERLVEAYNYLEPARSKRADMAGPPQRPDFFTRFDIVQEYIPYPEGPEYVPYREGTEVAMPPGTRNSKRGRRDNGLEAANTGRLTSNMATTLGGFTFANGYRQPADTNPWQVENADTWDKEEPHYSVPPSVELLTSPVHNDVGLNYLRTWPTIYDGTASPHGVPSWWKPKKKVDVLISGAGPSGLQIAASLIRQGLSVRIIDKASAPLLAGRADGVQPRFLETLGTWGLAEEVAEEGPLIERTAIYKNGKPLLHARSHQSDSRYRGLHVITQGQIERIYVRDLYRHKVLVDRTTVLKEYKVEGNESDSHPVKSVVTNTATGEDEVIEAKFLVGSDGGASSIRRSLGIPFDGVSTDIYWGIMDCVFESDYPHAWIFGSVINSKHGGCVIIPREQGYIRLYTQLDVSSTGSIAQSRLARDIDFQESGGRVDVHSITAEEVLEQANRIFAPYKLKFAAPLSWFAIWKISERVARSFSSENLRVYLAGDAAHVHSVMGAFGLNASILDSANLAWKLGLCASGAADISSLMPTYDRERRLHAVRIIETSGKYLRFVCNSELPVARLYEAGADLGFDPSRKAQAPKAKTNGASNGAAYGNHGKPETNDHGHHNGVKLSVTNGVETNGHKIHLNGKTRHTSEEEAERQEDLEFIRTFFPEYSQFLLGTDCEYGMSCIAPQEPTVGTGRKPTVLRNGVRAPSPRVCFSTGSTGYLYDKMKGANRFHVVVFGSDLLGPVRTRLAAFSQALAHESHFFNRFGGSRRFNILLVAKGPPFELEERLQGDDVAALKESAVVISDDRTPEDDAHSSYGVDHVTGAVVVVRPDLWVGKTAAPDQVDELDSYFSSFLIPVDRHS</sequence>
<dbReference type="RefSeq" id="XP_033430055.1">
    <property type="nucleotide sequence ID" value="XM_033568060.1"/>
</dbReference>
<dbReference type="InterPro" id="IPR049552">
    <property type="entry name" value="PKS_DH_N"/>
</dbReference>
<dbReference type="CDD" id="cd00833">
    <property type="entry name" value="PKS"/>
    <property type="match status" value="1"/>
</dbReference>
<feature type="region of interest" description="N-terminal hotdog fold" evidence="10">
    <location>
        <begin position="1260"/>
        <end position="1392"/>
    </location>
</feature>
<evidence type="ECO:0000256" key="2">
    <source>
        <dbReference type="ARBA" id="ARBA00007801"/>
    </source>
</evidence>
<feature type="domain" description="Ketosynthase family 3 (KS3)" evidence="13">
    <location>
        <begin position="374"/>
        <end position="802"/>
    </location>
</feature>
<dbReference type="SUPFAM" id="SSF51905">
    <property type="entry name" value="FAD/NAD(P)-binding domain"/>
    <property type="match status" value="1"/>
</dbReference>
<dbReference type="InterPro" id="IPR050091">
    <property type="entry name" value="PKS_NRPS_Biosynth_Enz"/>
</dbReference>
<evidence type="ECO:0000256" key="6">
    <source>
        <dbReference type="ARBA" id="ARBA00022679"/>
    </source>
</evidence>
<dbReference type="InterPro" id="IPR030918">
    <property type="entry name" value="PT_fungal_PKS"/>
</dbReference>
<evidence type="ECO:0000256" key="11">
    <source>
        <dbReference type="SAM" id="MobiDB-lite"/>
    </source>
</evidence>
<accession>A0A5M9MZD3</accession>
<evidence type="ECO:0000256" key="4">
    <source>
        <dbReference type="ARBA" id="ARBA00022553"/>
    </source>
</evidence>
<dbReference type="Gene3D" id="1.10.1200.10">
    <property type="entry name" value="ACP-like"/>
    <property type="match status" value="2"/>
</dbReference>
<comment type="pathway">
    <text evidence="1">Secondary metabolite biosynthesis.</text>
</comment>
<dbReference type="InterPro" id="IPR036188">
    <property type="entry name" value="FAD/NAD-bd_sf"/>
</dbReference>